<feature type="compositionally biased region" description="Low complexity" evidence="2">
    <location>
        <begin position="138"/>
        <end position="153"/>
    </location>
</feature>
<comment type="caution">
    <text evidence="3">The sequence shown here is derived from an EMBL/GenBank/DDBJ whole genome shotgun (WGS) entry which is preliminary data.</text>
</comment>
<evidence type="ECO:0000313" key="3">
    <source>
        <dbReference type="EMBL" id="GFE35332.1"/>
    </source>
</evidence>
<keyword evidence="1" id="KW-0175">Coiled coil</keyword>
<accession>A0A640UJ44</accession>
<dbReference type="EMBL" id="BLIR01000001">
    <property type="protein sequence ID" value="GFE35332.1"/>
    <property type="molecule type" value="Genomic_DNA"/>
</dbReference>
<name>A0A640UJ44_9ACTN</name>
<evidence type="ECO:0000313" key="4">
    <source>
        <dbReference type="EMBL" id="GFE42311.1"/>
    </source>
</evidence>
<feature type="coiled-coil region" evidence="1">
    <location>
        <begin position="6"/>
        <end position="33"/>
    </location>
</feature>
<evidence type="ECO:0000256" key="1">
    <source>
        <dbReference type="SAM" id="Coils"/>
    </source>
</evidence>
<dbReference type="Proteomes" id="UP000431826">
    <property type="component" value="Unassembled WGS sequence"/>
</dbReference>
<protein>
    <recommendedName>
        <fullName evidence="6">Mucin-19</fullName>
    </recommendedName>
</protein>
<dbReference type="OrthoDB" id="4919249at2"/>
<keyword evidence="5" id="KW-1185">Reference proteome</keyword>
<proteinExistence type="predicted"/>
<gene>
    <name evidence="3" type="ORF">Stube_00050</name>
    <name evidence="4" type="ORF">Stube_69840</name>
</gene>
<evidence type="ECO:0000256" key="2">
    <source>
        <dbReference type="SAM" id="MobiDB-lite"/>
    </source>
</evidence>
<sequence length="735" mass="79478">MDSKAYTASLAELRTLRDEIKKKQAEVAKLETERARRVTALAGYEKAKAERIAPAAGMSLAEVVAIAPILAPDSLTTPARPAPAAPDSDVHAQPVEEPCAAQTPEPAPGAAAPPMTRGPRTPAPADAVPSTPAPVETPPATAHAAPAAKAPAAAPQPPPASTPSSLAAAGVPRPLPSLPEGPEGDRWVGHTAHLASTRPNFTQQARSTAFLDTATGMLVYRDQATRLDLGSRSAADILQAVFHTIPEGVERIYLTAGDPWHREAGRYPFLRDAVAAWLNAPIPGWRTDTGRGKDRMAGHFVHARHPVGRYQRESADQHVEIRSVGEWFDPDGADPTTIRDAFVLLWKALRSHWPDAVIMGSPSQTGRDLWTRTIPARGQFSDGYPVLSEELRGLLHATAGQGRTELITPPDVPDQLPSLVEYDRTFAYAKHTWKSPVGTPRRITAATFASWSEKEQTKALFGCGHWQVRVTVPDGWNHVGILPAPAPGERAWHYPRTPGTTFTTWAGGPEVYTALSNPLASWKVEILDGLLWEDGKPLDDWSRKLKEAWASLSAQADLHGDPTHRQAAHLASRAVRSLLLYGIGSFAQRPRTVTGTTPRTAERDIPADAEIIGFDDDHVTWQRPTGFSRDPNAHPEWAATIWSGARAALLSMRMRDDNTHVGALHAPPGTVVAFRTDAVYLTAPQNWPYHGQPGEYLHKGHLTGPVPAPTTEDELLALRDAGRTALHRTRTGGDA</sequence>
<evidence type="ECO:0008006" key="6">
    <source>
        <dbReference type="Google" id="ProtNLM"/>
    </source>
</evidence>
<organism evidence="3 5">
    <name type="scientific">Streptomyces tubercidicus</name>
    <dbReference type="NCBI Taxonomy" id="47759"/>
    <lineage>
        <taxon>Bacteria</taxon>
        <taxon>Bacillati</taxon>
        <taxon>Actinomycetota</taxon>
        <taxon>Actinomycetes</taxon>
        <taxon>Kitasatosporales</taxon>
        <taxon>Streptomycetaceae</taxon>
        <taxon>Streptomyces</taxon>
    </lineage>
</organism>
<dbReference type="GeneID" id="96288021"/>
<evidence type="ECO:0000313" key="5">
    <source>
        <dbReference type="Proteomes" id="UP000431826"/>
    </source>
</evidence>
<dbReference type="RefSeq" id="WP_159741860.1">
    <property type="nucleotide sequence ID" value="NZ_BLIR01000001.1"/>
</dbReference>
<dbReference type="AlphaFoldDB" id="A0A640UJ44"/>
<feature type="region of interest" description="Disordered" evidence="2">
    <location>
        <begin position="99"/>
        <end position="188"/>
    </location>
</feature>
<reference evidence="3 5" key="1">
    <citation type="submission" date="2019-12" db="EMBL/GenBank/DDBJ databases">
        <title>Whole genome shotgun sequence of Streptomyces tubercidicus NBRC 13090.</title>
        <authorList>
            <person name="Ichikawa N."/>
            <person name="Kimura A."/>
            <person name="Kitahashi Y."/>
            <person name="Komaki H."/>
            <person name="Tamura T."/>
        </authorList>
    </citation>
    <scope>NUCLEOTIDE SEQUENCE [LARGE SCALE GENOMIC DNA]</scope>
    <source>
        <strain evidence="3 5">NBRC 13090</strain>
    </source>
</reference>
<dbReference type="EMBL" id="BLIR01000003">
    <property type="protein sequence ID" value="GFE42311.1"/>
    <property type="molecule type" value="Genomic_DNA"/>
</dbReference>
<feature type="compositionally biased region" description="Low complexity" evidence="2">
    <location>
        <begin position="100"/>
        <end position="130"/>
    </location>
</feature>